<dbReference type="EnsemblBacteria" id="AAL62742">
    <property type="protein sequence ID" value="AAL62742"/>
    <property type="gene ID" value="PAE0366"/>
</dbReference>
<dbReference type="Gene3D" id="1.10.3470.10">
    <property type="entry name" value="ABC transporter involved in vitamin B12 uptake, BtuC"/>
    <property type="match status" value="1"/>
</dbReference>
<proteinExistence type="inferred from homology"/>
<dbReference type="AlphaFoldDB" id="Q8ZZ99"/>
<keyword evidence="5 8" id="KW-0812">Transmembrane</keyword>
<keyword evidence="7 8" id="KW-0472">Membrane</keyword>
<evidence type="ECO:0000256" key="8">
    <source>
        <dbReference type="SAM" id="Phobius"/>
    </source>
</evidence>
<keyword evidence="6 8" id="KW-1133">Transmembrane helix</keyword>
<dbReference type="eggNOG" id="arCOG01007">
    <property type="taxonomic scope" value="Archaea"/>
</dbReference>
<evidence type="ECO:0000256" key="5">
    <source>
        <dbReference type="ARBA" id="ARBA00022692"/>
    </source>
</evidence>
<dbReference type="InterPro" id="IPR037294">
    <property type="entry name" value="ABC_BtuC-like"/>
</dbReference>
<dbReference type="SUPFAM" id="SSF81345">
    <property type="entry name" value="ABC transporter involved in vitamin B12 uptake, BtuC"/>
    <property type="match status" value="1"/>
</dbReference>
<keyword evidence="10" id="KW-1185">Reference proteome</keyword>
<organism evidence="9 10">
    <name type="scientific">Pyrobaculum aerophilum (strain ATCC 51768 / DSM 7523 / JCM 9630 / CIP 104966 / NBRC 100827 / IM2)</name>
    <dbReference type="NCBI Taxonomy" id="178306"/>
    <lineage>
        <taxon>Archaea</taxon>
        <taxon>Thermoproteota</taxon>
        <taxon>Thermoprotei</taxon>
        <taxon>Thermoproteales</taxon>
        <taxon>Thermoproteaceae</taxon>
        <taxon>Pyrobaculum</taxon>
    </lineage>
</organism>
<comment type="subcellular location">
    <subcellularLocation>
        <location evidence="1">Cell membrane</location>
        <topology evidence="1">Multi-pass membrane protein</topology>
    </subcellularLocation>
</comment>
<feature type="transmembrane region" description="Helical" evidence="8">
    <location>
        <begin position="93"/>
        <end position="115"/>
    </location>
</feature>
<dbReference type="EMBL" id="AE009441">
    <property type="protein sequence ID" value="AAL62742.1"/>
    <property type="molecule type" value="Genomic_DNA"/>
</dbReference>
<name>Q8ZZ99_PYRAE</name>
<gene>
    <name evidence="9" type="ordered locus">PAE0366</name>
</gene>
<dbReference type="GO" id="GO:0022857">
    <property type="term" value="F:transmembrane transporter activity"/>
    <property type="evidence" value="ECO:0000318"/>
    <property type="project" value="GO_Central"/>
</dbReference>
<keyword evidence="4" id="KW-1003">Cell membrane</keyword>
<dbReference type="GeneID" id="1464962"/>
<dbReference type="STRING" id="178306.PAE0366"/>
<comment type="similarity">
    <text evidence="2">Belongs to the binding-protein-dependent transport system permease family. FecCD subfamily.</text>
</comment>
<dbReference type="InParanoid" id="Q8ZZ99"/>
<dbReference type="PANTHER" id="PTHR30472:SF25">
    <property type="entry name" value="ABC TRANSPORTER PERMEASE PROTEIN MJ0876-RELATED"/>
    <property type="match status" value="1"/>
</dbReference>
<dbReference type="RefSeq" id="WP_011007214.1">
    <property type="nucleotide sequence ID" value="NC_003364.1"/>
</dbReference>
<feature type="transmembrane region" description="Helical" evidence="8">
    <location>
        <begin position="210"/>
        <end position="235"/>
    </location>
</feature>
<evidence type="ECO:0000256" key="2">
    <source>
        <dbReference type="ARBA" id="ARBA00007935"/>
    </source>
</evidence>
<sequence length="305" mass="31863">MIAVLTAGVIALIFLSLLWGPAGLDWHVVEAVRLPRVLGAVFAGVSLSIAGLLLQTATRNPLADPYVLGISGVSALTALSFYLAWRFLGVEYIGYVGGALLGAAAASALLLALAARATISTVVIAGVLLAFMSHSVLQLVLLLLPPDELGYVYLSLQGAFSAYPPGLLGYAAAALLLPLLITAWGYSRWVSAYIHGEEAAQGLGVPIKRVNLLITGLSAIFTGLVVSLVGPVGFIGLMAPHLARWAVGSHRFDRVLGHTALFGILLALLADLAARALLPRDVPSGIVLSIIGVPFAIAIFWRYGR</sequence>
<dbReference type="FunCoup" id="Q8ZZ99">
    <property type="interactions" value="2"/>
</dbReference>
<reference evidence="9 10" key="1">
    <citation type="journal article" date="2002" name="Proc. Natl. Acad. Sci. U.S.A.">
        <title>Genome sequence of the hyperthermophilic crenarchaeon Pyrobaculum aerophilum.</title>
        <authorList>
            <person name="Fitz-Gibbon S.T."/>
            <person name="Ladner H."/>
            <person name="Kim U.J."/>
            <person name="Stetter K.O."/>
            <person name="Simon M.I."/>
            <person name="Miller J.H."/>
        </authorList>
    </citation>
    <scope>NUCLEOTIDE SEQUENCE [LARGE SCALE GENOMIC DNA]</scope>
    <source>
        <strain evidence="10">ATCC 51768 / DSM 7523 / JCM 9630 / CIP 104966 / NBRC 100827 / IM2</strain>
    </source>
</reference>
<evidence type="ECO:0000256" key="1">
    <source>
        <dbReference type="ARBA" id="ARBA00004651"/>
    </source>
</evidence>
<dbReference type="KEGG" id="pai:PAE0366"/>
<dbReference type="PANTHER" id="PTHR30472">
    <property type="entry name" value="FERRIC ENTEROBACTIN TRANSPORT SYSTEM PERMEASE PROTEIN"/>
    <property type="match status" value="1"/>
</dbReference>
<feature type="transmembrane region" description="Helical" evidence="8">
    <location>
        <begin position="286"/>
        <end position="304"/>
    </location>
</feature>
<evidence type="ECO:0000256" key="7">
    <source>
        <dbReference type="ARBA" id="ARBA00023136"/>
    </source>
</evidence>
<evidence type="ECO:0000313" key="9">
    <source>
        <dbReference type="EMBL" id="AAL62742.1"/>
    </source>
</evidence>
<feature type="transmembrane region" description="Helical" evidence="8">
    <location>
        <begin position="34"/>
        <end position="54"/>
    </location>
</feature>
<feature type="transmembrane region" description="Helical" evidence="8">
    <location>
        <begin position="66"/>
        <end position="87"/>
    </location>
</feature>
<keyword evidence="3" id="KW-0813">Transport</keyword>
<feature type="transmembrane region" description="Helical" evidence="8">
    <location>
        <begin position="167"/>
        <end position="189"/>
    </location>
</feature>
<evidence type="ECO:0000313" key="10">
    <source>
        <dbReference type="Proteomes" id="UP000002439"/>
    </source>
</evidence>
<protein>
    <submittedName>
        <fullName evidence="9">Iron (III) dicitrate transport system, permease protein, putative</fullName>
    </submittedName>
</protein>
<evidence type="ECO:0000256" key="6">
    <source>
        <dbReference type="ARBA" id="ARBA00022989"/>
    </source>
</evidence>
<dbReference type="Pfam" id="PF01032">
    <property type="entry name" value="FecCD"/>
    <property type="match status" value="1"/>
</dbReference>
<dbReference type="InterPro" id="IPR000522">
    <property type="entry name" value="ABC_transptr_permease_BtuC"/>
</dbReference>
<evidence type="ECO:0000256" key="3">
    <source>
        <dbReference type="ARBA" id="ARBA00022448"/>
    </source>
</evidence>
<feature type="transmembrane region" description="Helical" evidence="8">
    <location>
        <begin position="122"/>
        <end position="144"/>
    </location>
</feature>
<dbReference type="PATRIC" id="fig|178306.9.peg.276"/>
<evidence type="ECO:0000256" key="4">
    <source>
        <dbReference type="ARBA" id="ARBA00022475"/>
    </source>
</evidence>
<dbReference type="Proteomes" id="UP000002439">
    <property type="component" value="Chromosome"/>
</dbReference>
<dbReference type="HOGENOM" id="CLU_013016_0_3_2"/>
<accession>Q8ZZ99</accession>
<dbReference type="GO" id="GO:0005886">
    <property type="term" value="C:plasma membrane"/>
    <property type="evidence" value="ECO:0000318"/>
    <property type="project" value="GO_Central"/>
</dbReference>
<feature type="transmembrane region" description="Helical" evidence="8">
    <location>
        <begin position="255"/>
        <end position="274"/>
    </location>
</feature>